<dbReference type="EMBL" id="HF935302">
    <property type="protein sequence ID" value="CCX06618.1"/>
    <property type="molecule type" value="Genomic_DNA"/>
</dbReference>
<evidence type="ECO:0000256" key="1">
    <source>
        <dbReference type="SAM" id="MobiDB-lite"/>
    </source>
</evidence>
<feature type="region of interest" description="Disordered" evidence="1">
    <location>
        <begin position="62"/>
        <end position="81"/>
    </location>
</feature>
<accession>U4L2Y6</accession>
<evidence type="ECO:0000313" key="2">
    <source>
        <dbReference type="EMBL" id="CCX06618.1"/>
    </source>
</evidence>
<proteinExistence type="predicted"/>
<organism evidence="2 3">
    <name type="scientific">Pyronema omphalodes (strain CBS 100304)</name>
    <name type="common">Pyronema confluens</name>
    <dbReference type="NCBI Taxonomy" id="1076935"/>
    <lineage>
        <taxon>Eukaryota</taxon>
        <taxon>Fungi</taxon>
        <taxon>Dikarya</taxon>
        <taxon>Ascomycota</taxon>
        <taxon>Pezizomycotina</taxon>
        <taxon>Pezizomycetes</taxon>
        <taxon>Pezizales</taxon>
        <taxon>Pyronemataceae</taxon>
        <taxon>Pyronema</taxon>
    </lineage>
</organism>
<gene>
    <name evidence="2" type="ORF">PCON_06205</name>
</gene>
<dbReference type="AlphaFoldDB" id="U4L2Y6"/>
<feature type="compositionally biased region" description="Acidic residues" evidence="1">
    <location>
        <begin position="70"/>
        <end position="81"/>
    </location>
</feature>
<dbReference type="Proteomes" id="UP000018144">
    <property type="component" value="Unassembled WGS sequence"/>
</dbReference>
<name>U4L2Y6_PYROM</name>
<evidence type="ECO:0000313" key="3">
    <source>
        <dbReference type="Proteomes" id="UP000018144"/>
    </source>
</evidence>
<protein>
    <submittedName>
        <fullName evidence="2">Uncharacterized protein</fullName>
    </submittedName>
</protein>
<sequence>MTTPVRGYTTEKKVVLSNRPNGTIRRNFSKNSSPTNALDVSRSIMPLRKTSNIKLAVKKEEVQDNRGDPMDMDIDMQEVEYDDPKRCDGDIIMKDAF</sequence>
<keyword evidence="3" id="KW-1185">Reference proteome</keyword>
<reference evidence="2 3" key="1">
    <citation type="journal article" date="2013" name="PLoS Genet.">
        <title>The genome and development-dependent transcriptomes of Pyronema confluens: a window into fungal evolution.</title>
        <authorList>
            <person name="Traeger S."/>
            <person name="Altegoer F."/>
            <person name="Freitag M."/>
            <person name="Gabaldon T."/>
            <person name="Kempken F."/>
            <person name="Kumar A."/>
            <person name="Marcet-Houben M."/>
            <person name="Poggeler S."/>
            <person name="Stajich J.E."/>
            <person name="Nowrousian M."/>
        </authorList>
    </citation>
    <scope>NUCLEOTIDE SEQUENCE [LARGE SCALE GENOMIC DNA]</scope>
    <source>
        <strain evidence="3">CBS 100304</strain>
        <tissue evidence="2">Vegetative mycelium</tissue>
    </source>
</reference>